<evidence type="ECO:0000313" key="2">
    <source>
        <dbReference type="Proteomes" id="UP000269721"/>
    </source>
</evidence>
<dbReference type="Proteomes" id="UP000269721">
    <property type="component" value="Unassembled WGS sequence"/>
</dbReference>
<protein>
    <submittedName>
        <fullName evidence="1">Uncharacterized protein</fullName>
    </submittedName>
</protein>
<evidence type="ECO:0000313" key="1">
    <source>
        <dbReference type="EMBL" id="RKO83874.1"/>
    </source>
</evidence>
<gene>
    <name evidence="1" type="ORF">BDK51DRAFT_25712</name>
</gene>
<proteinExistence type="predicted"/>
<reference evidence="2" key="1">
    <citation type="journal article" date="2018" name="Nat. Microbiol.">
        <title>Leveraging single-cell genomics to expand the fungal tree of life.</title>
        <authorList>
            <person name="Ahrendt S.R."/>
            <person name="Quandt C.A."/>
            <person name="Ciobanu D."/>
            <person name="Clum A."/>
            <person name="Salamov A."/>
            <person name="Andreopoulos B."/>
            <person name="Cheng J.F."/>
            <person name="Woyke T."/>
            <person name="Pelin A."/>
            <person name="Henrissat B."/>
            <person name="Reynolds N.K."/>
            <person name="Benny G.L."/>
            <person name="Smith M.E."/>
            <person name="James T.Y."/>
            <person name="Grigoriev I.V."/>
        </authorList>
    </citation>
    <scope>NUCLEOTIDE SEQUENCE [LARGE SCALE GENOMIC DNA]</scope>
</reference>
<organism evidence="1 2">
    <name type="scientific">Blyttiomyces helicus</name>
    <dbReference type="NCBI Taxonomy" id="388810"/>
    <lineage>
        <taxon>Eukaryota</taxon>
        <taxon>Fungi</taxon>
        <taxon>Fungi incertae sedis</taxon>
        <taxon>Chytridiomycota</taxon>
        <taxon>Chytridiomycota incertae sedis</taxon>
        <taxon>Chytridiomycetes</taxon>
        <taxon>Chytridiomycetes incertae sedis</taxon>
        <taxon>Blyttiomyces</taxon>
    </lineage>
</organism>
<name>A0A4P9VW13_9FUNG</name>
<accession>A0A4P9VW13</accession>
<dbReference type="EMBL" id="ML000746">
    <property type="protein sequence ID" value="RKO83874.1"/>
    <property type="molecule type" value="Genomic_DNA"/>
</dbReference>
<dbReference type="AlphaFoldDB" id="A0A4P9VW13"/>
<sequence length="407" mass="47243">MSKKRPTQIEIRQQEAIEDVDQTIVNKAHTLYKDFDAFLGNVDLKETLNLTAPFRDGNSIYFDIVCPNRDDKEKEGRAVITTTVDMDEHTINNHTAKMTINIPEASSFNEYPSKAPWAIVTIGASGHSNVSRKNPNPDWWEILTRAEEFEDHWFKQMFDEDSMTDPLRKMLHRVDKDTDEHVVEKDESLFCEPTPFISVFKIPDTSNVWKGLTMIMSMKDNNEEELEQLIKGGRKIDITSRTFHIPRIYDILDSTNFENCKPEFVQYDMSLHVSRDKQKYTTTVLPFIRLNKVVLKPNAKENKYREAIMEEEDAGKKDRHRMKLNNVRKEARKIAPKIDAKPLALFPLEKIQIAGNYGQNNIRKMGKVRGNTSITDIMWESVPEIVSPRQGWSPCLEKMLTYVYHGK</sequence>
<keyword evidence="2" id="KW-1185">Reference proteome</keyword>